<dbReference type="GO" id="GO:0060285">
    <property type="term" value="P:cilium-dependent cell motility"/>
    <property type="evidence" value="ECO:0007669"/>
    <property type="project" value="TreeGrafter"/>
</dbReference>
<dbReference type="Proteomes" id="UP000594262">
    <property type="component" value="Unplaced"/>
</dbReference>
<dbReference type="GO" id="GO:0005930">
    <property type="term" value="C:axoneme"/>
    <property type="evidence" value="ECO:0007669"/>
    <property type="project" value="InterPro"/>
</dbReference>
<dbReference type="OrthoDB" id="10259720at2759"/>
<sequence>MQRRDNEIDDASLRLMELRVNVKTKQEDMKDRQQFLDDELNNNKEKEKKISMAERNAAKLRLEYQNIENSRQQFQDELETLKYKVDRTAKDLESTRRKANELKNEVAIRQDKLSRAVDVKEELIEQLTLAEDSKMTAEERSDRLEAALKKEQQRIVDVEKELAKLREMQFKKTQDLYQVRQMETNTNAEIHGAKAASRNLSSKLYKLDQESLKQQEIVYNQDFQLQQAERKLIRLQGDRTNEEKNQLNEKIKQLTGILEGHQNKQTMLTAQLKKLGDDLRRANRDLSKGEDETKNLTNKIGELTLHNDSSERELRNIKNKKEDLMVDENLLKLEIKRLRDQLFNRATEVLSLEDRRLLLETAMKERRQEIYIHTDMLKAQVKTSEDERQKISAELHERISKIEKLRKRYEILMVSMAPPEGEEEKTQAYYVIKAAQEKEELQRTGDQLDAKIRKAEKEIRALKNTVQLMNDRNSTYRKSFNNVEETSEEYEKKMQLEEQLRAAMDKLKYKKRQMKELQEDLRVMQATAESLTVDENELVVTMEEKQRTIDRIFSTLGCKVQMENRG</sequence>
<protein>
    <recommendedName>
        <fullName evidence="2">Coiled-coil domain-containing protein 39</fullName>
    </recommendedName>
</protein>
<dbReference type="AlphaFoldDB" id="A0A7M5X734"/>
<dbReference type="PANTHER" id="PTHR18962">
    <property type="entry name" value="COILED-COIL DOMAIN-CONTAINING PROTEIN 39"/>
    <property type="match status" value="1"/>
</dbReference>
<evidence type="ECO:0000256" key="5">
    <source>
        <dbReference type="SAM" id="Coils"/>
    </source>
</evidence>
<dbReference type="GO" id="GO:0005576">
    <property type="term" value="C:extracellular region"/>
    <property type="evidence" value="ECO:0007669"/>
    <property type="project" value="GOC"/>
</dbReference>
<dbReference type="InterPro" id="IPR033290">
    <property type="entry name" value="CCDC39"/>
</dbReference>
<organism evidence="6 7">
    <name type="scientific">Clytia hemisphaerica</name>
    <dbReference type="NCBI Taxonomy" id="252671"/>
    <lineage>
        <taxon>Eukaryota</taxon>
        <taxon>Metazoa</taxon>
        <taxon>Cnidaria</taxon>
        <taxon>Hydrozoa</taxon>
        <taxon>Hydroidolina</taxon>
        <taxon>Leptothecata</taxon>
        <taxon>Obeliida</taxon>
        <taxon>Clytiidae</taxon>
        <taxon>Clytia</taxon>
    </lineage>
</organism>
<evidence type="ECO:0000313" key="7">
    <source>
        <dbReference type="Proteomes" id="UP000594262"/>
    </source>
</evidence>
<dbReference type="PANTHER" id="PTHR18962:SF0">
    <property type="entry name" value="COILED-COIL DOMAIN-CONTAINING PROTEIN 39"/>
    <property type="match status" value="1"/>
</dbReference>
<evidence type="ECO:0000256" key="4">
    <source>
        <dbReference type="ARBA" id="ARBA00045182"/>
    </source>
</evidence>
<feature type="coiled-coil region" evidence="5">
    <location>
        <begin position="8"/>
        <end position="168"/>
    </location>
</feature>
<evidence type="ECO:0000256" key="2">
    <source>
        <dbReference type="ARBA" id="ARBA00016725"/>
    </source>
</evidence>
<keyword evidence="7" id="KW-1185">Reference proteome</keyword>
<dbReference type="EnsemblMetazoa" id="CLYHEMT017885.1">
    <property type="protein sequence ID" value="CLYHEMP017885.1"/>
    <property type="gene ID" value="CLYHEMG017885"/>
</dbReference>
<feature type="coiled-coil region" evidence="5">
    <location>
        <begin position="225"/>
        <end position="341"/>
    </location>
</feature>
<dbReference type="GO" id="GO:0036159">
    <property type="term" value="P:inner dynein arm assembly"/>
    <property type="evidence" value="ECO:0007669"/>
    <property type="project" value="InterPro"/>
</dbReference>
<comment type="similarity">
    <text evidence="1">Belongs to the CCDC39 family.</text>
</comment>
<proteinExistence type="inferred from homology"/>
<evidence type="ECO:0000256" key="1">
    <source>
        <dbReference type="ARBA" id="ARBA00005805"/>
    </source>
</evidence>
<accession>A0A7M5X734</accession>
<dbReference type="GO" id="GO:0060287">
    <property type="term" value="P:epithelial cilium movement involved in determination of left/right asymmetry"/>
    <property type="evidence" value="ECO:0007669"/>
    <property type="project" value="TreeGrafter"/>
</dbReference>
<evidence type="ECO:0000313" key="6">
    <source>
        <dbReference type="EnsemblMetazoa" id="CLYHEMP017885.1"/>
    </source>
</evidence>
<feature type="coiled-coil region" evidence="5">
    <location>
        <begin position="431"/>
        <end position="534"/>
    </location>
</feature>
<name>A0A7M5X734_9CNID</name>
<reference evidence="6" key="1">
    <citation type="submission" date="2021-01" db="UniProtKB">
        <authorList>
            <consortium name="EnsemblMetazoa"/>
        </authorList>
    </citation>
    <scope>IDENTIFICATION</scope>
</reference>
<evidence type="ECO:0000256" key="3">
    <source>
        <dbReference type="ARBA" id="ARBA00023054"/>
    </source>
</evidence>
<dbReference type="Pfam" id="PF24161">
    <property type="entry name" value="CCDC39"/>
    <property type="match status" value="1"/>
</dbReference>
<comment type="function">
    <text evidence="4">Required for assembly of dynein regulatory complex (DRC) and inner dynein arm (IDA) complexes, which are responsible for ciliary beat regulation, thereby playing a central role in motility in cilia and flagella. Probably acts together with CCDC40 to form a molecular ruler that determines the 96 nanometer (nm) repeat length and arrangements of components in cilia and flagella. Not required for outer dynein arm complexes assembly.</text>
</comment>
<keyword evidence="3 5" id="KW-0175">Coiled coil</keyword>